<keyword evidence="6 11" id="KW-1133">Transmembrane helix</keyword>
<feature type="transmembrane region" description="Helical" evidence="11">
    <location>
        <begin position="204"/>
        <end position="227"/>
    </location>
</feature>
<feature type="transmembrane region" description="Helical" evidence="11">
    <location>
        <begin position="162"/>
        <end position="184"/>
    </location>
</feature>
<dbReference type="InterPro" id="IPR006603">
    <property type="entry name" value="PQ-loop_rpt"/>
</dbReference>
<evidence type="ECO:0000256" key="6">
    <source>
        <dbReference type="ARBA" id="ARBA00022989"/>
    </source>
</evidence>
<comment type="caution">
    <text evidence="12">The sequence shown here is derived from an EMBL/GenBank/DDBJ whole genome shotgun (WGS) entry which is preliminary data.</text>
</comment>
<evidence type="ECO:0000256" key="7">
    <source>
        <dbReference type="ARBA" id="ARBA00023136"/>
    </source>
</evidence>
<dbReference type="AlphaFoldDB" id="A0AA36MGM9"/>
<accession>A0AA36MGM9</accession>
<comment type="catalytic activity">
    <reaction evidence="9">
        <text>L-cystine(out) + H(+)(out) = L-cystine(in) + H(+)(in)</text>
        <dbReference type="Rhea" id="RHEA:66172"/>
        <dbReference type="ChEBI" id="CHEBI:15378"/>
        <dbReference type="ChEBI" id="CHEBI:35491"/>
    </reaction>
    <physiologicalReaction direction="left-to-right" evidence="9">
        <dbReference type="Rhea" id="RHEA:66173"/>
    </physiologicalReaction>
</comment>
<dbReference type="EMBL" id="CATQJL010000316">
    <property type="protein sequence ID" value="CAJ0608557.1"/>
    <property type="molecule type" value="Genomic_DNA"/>
</dbReference>
<evidence type="ECO:0000256" key="2">
    <source>
        <dbReference type="ARBA" id="ARBA00006855"/>
    </source>
</evidence>
<dbReference type="Pfam" id="PF04193">
    <property type="entry name" value="PQ-loop"/>
    <property type="match status" value="2"/>
</dbReference>
<dbReference type="GO" id="GO:0012505">
    <property type="term" value="C:endomembrane system"/>
    <property type="evidence" value="ECO:0007669"/>
    <property type="project" value="UniProtKB-SubCell"/>
</dbReference>
<feature type="transmembrane region" description="Helical" evidence="11">
    <location>
        <begin position="239"/>
        <end position="258"/>
    </location>
</feature>
<evidence type="ECO:0000313" key="12">
    <source>
        <dbReference type="EMBL" id="CAJ0608557.1"/>
    </source>
</evidence>
<dbReference type="NCBIfam" id="TIGR00951">
    <property type="entry name" value="2A43"/>
    <property type="match status" value="1"/>
</dbReference>
<dbReference type="Gene3D" id="1.20.1280.290">
    <property type="match status" value="1"/>
</dbReference>
<dbReference type="PANTHER" id="PTHR13131:SF5">
    <property type="entry name" value="CYSTINOSIN"/>
    <property type="match status" value="1"/>
</dbReference>
<dbReference type="GO" id="GO:0005765">
    <property type="term" value="C:lysosomal membrane"/>
    <property type="evidence" value="ECO:0007669"/>
    <property type="project" value="TreeGrafter"/>
</dbReference>
<evidence type="ECO:0000256" key="5">
    <source>
        <dbReference type="ARBA" id="ARBA00022737"/>
    </source>
</evidence>
<organism evidence="12 13">
    <name type="scientific">Cylicocyclus nassatus</name>
    <name type="common">Nematode worm</name>
    <dbReference type="NCBI Taxonomy" id="53992"/>
    <lineage>
        <taxon>Eukaryota</taxon>
        <taxon>Metazoa</taxon>
        <taxon>Ecdysozoa</taxon>
        <taxon>Nematoda</taxon>
        <taxon>Chromadorea</taxon>
        <taxon>Rhabditida</taxon>
        <taxon>Rhabditina</taxon>
        <taxon>Rhabditomorpha</taxon>
        <taxon>Strongyloidea</taxon>
        <taxon>Strongylidae</taxon>
        <taxon>Cylicocyclus</taxon>
    </lineage>
</organism>
<protein>
    <recommendedName>
        <fullName evidence="14">Cystinosin</fullName>
    </recommendedName>
</protein>
<evidence type="ECO:0000256" key="3">
    <source>
        <dbReference type="ARBA" id="ARBA00022448"/>
    </source>
</evidence>
<reference evidence="12" key="1">
    <citation type="submission" date="2023-07" db="EMBL/GenBank/DDBJ databases">
        <authorList>
            <consortium name="CYATHOMIX"/>
        </authorList>
    </citation>
    <scope>NUCLEOTIDE SEQUENCE</scope>
    <source>
        <strain evidence="12">N/A</strain>
    </source>
</reference>
<dbReference type="GO" id="GO:0015184">
    <property type="term" value="F:L-cystine transmembrane transporter activity"/>
    <property type="evidence" value="ECO:0007669"/>
    <property type="project" value="TreeGrafter"/>
</dbReference>
<feature type="transmembrane region" description="Helical" evidence="11">
    <location>
        <begin position="127"/>
        <end position="150"/>
    </location>
</feature>
<evidence type="ECO:0000256" key="4">
    <source>
        <dbReference type="ARBA" id="ARBA00022692"/>
    </source>
</evidence>
<feature type="transmembrane region" description="Helical" evidence="11">
    <location>
        <begin position="264"/>
        <end position="284"/>
    </location>
</feature>
<dbReference type="Proteomes" id="UP001176961">
    <property type="component" value="Unassembled WGS sequence"/>
</dbReference>
<keyword evidence="3" id="KW-0813">Transport</keyword>
<evidence type="ECO:0000256" key="11">
    <source>
        <dbReference type="SAM" id="Phobius"/>
    </source>
</evidence>
<keyword evidence="7 11" id="KW-0472">Membrane</keyword>
<comment type="subcellular location">
    <subcellularLocation>
        <location evidence="1">Endomembrane system</location>
        <topology evidence="1">Multi-pass membrane protein</topology>
    </subcellularLocation>
</comment>
<keyword evidence="8" id="KW-0325">Glycoprotein</keyword>
<keyword evidence="4 11" id="KW-0812">Transmembrane</keyword>
<evidence type="ECO:0000256" key="1">
    <source>
        <dbReference type="ARBA" id="ARBA00004127"/>
    </source>
</evidence>
<feature type="region of interest" description="Disordered" evidence="10">
    <location>
        <begin position="350"/>
        <end position="378"/>
    </location>
</feature>
<proteinExistence type="inferred from homology"/>
<evidence type="ECO:0000256" key="10">
    <source>
        <dbReference type="SAM" id="MobiDB-lite"/>
    </source>
</evidence>
<gene>
    <name evidence="12" type="ORF">CYNAS_LOCUS20540</name>
</gene>
<keyword evidence="5" id="KW-0677">Repeat</keyword>
<dbReference type="FunFam" id="1.20.1280.290:FF:000023">
    <property type="entry name" value="Cystinosin homolog"/>
    <property type="match status" value="1"/>
</dbReference>
<evidence type="ECO:0000256" key="9">
    <source>
        <dbReference type="ARBA" id="ARBA00048473"/>
    </source>
</evidence>
<dbReference type="InterPro" id="IPR005282">
    <property type="entry name" value="LC_transporter"/>
</dbReference>
<comment type="similarity">
    <text evidence="2">Belongs to the cystinosin family.</text>
</comment>
<dbReference type="SMART" id="SM00679">
    <property type="entry name" value="CTNS"/>
    <property type="match status" value="2"/>
</dbReference>
<evidence type="ECO:0008006" key="14">
    <source>
        <dbReference type="Google" id="ProtNLM"/>
    </source>
</evidence>
<evidence type="ECO:0000256" key="8">
    <source>
        <dbReference type="ARBA" id="ARBA00023180"/>
    </source>
</evidence>
<keyword evidence="13" id="KW-1185">Reference proteome</keyword>
<name>A0AA36MGM9_CYLNA</name>
<sequence>MNRTLKTFILQRSLFYDRRVPTNLSANPKDVKVEVNESANITYKASVQLRSNVQLYFNHSDYIDIPSRIELAQSTGEGLLELTGRKPVSDLYLDITECRSDNATECELDINDAYVGVSVIRSHTIDVLTVVVGWMYFVAWSISFYPQIILNFQRKSVAGLNFDFLCLNIIGFTAYTLYNVLMYWDHAVQKEYLKEHPRSPIPVLLNDVVFAIHALTACIITAAQCFFLERDHQRVSKICMGLSTILILFGAGSGIVALLKLITILQFIQCFSYIKMVVTLSKYFPQMLFNFRRKSTVGWSIGNILLDFTGGTLDIVQMVLQSYNVDNWSAFYGNPVKGVTVVHAEYDGIENPEAPQSPSAPDYGATDQPILENEEQRH</sequence>
<evidence type="ECO:0000313" key="13">
    <source>
        <dbReference type="Proteomes" id="UP001176961"/>
    </source>
</evidence>
<dbReference type="PANTHER" id="PTHR13131">
    <property type="entry name" value="CYSTINOSIN"/>
    <property type="match status" value="1"/>
</dbReference>